<protein>
    <submittedName>
        <fullName evidence="8">Protein tpx2</fullName>
    </submittedName>
</protein>
<feature type="coiled-coil region" evidence="5">
    <location>
        <begin position="682"/>
        <end position="725"/>
    </location>
</feature>
<dbReference type="Proteomes" id="UP000738359">
    <property type="component" value="Unassembled WGS sequence"/>
</dbReference>
<feature type="compositionally biased region" description="Basic residues" evidence="6">
    <location>
        <begin position="780"/>
        <end position="791"/>
    </location>
</feature>
<feature type="compositionally biased region" description="Polar residues" evidence="6">
    <location>
        <begin position="476"/>
        <end position="488"/>
    </location>
</feature>
<accession>A0A9P6JAD5</accession>
<feature type="compositionally biased region" description="Polar residues" evidence="6">
    <location>
        <begin position="552"/>
        <end position="575"/>
    </location>
</feature>
<feature type="compositionally biased region" description="Basic and acidic residues" evidence="6">
    <location>
        <begin position="764"/>
        <end position="779"/>
    </location>
</feature>
<dbReference type="OrthoDB" id="1684416at2759"/>
<evidence type="ECO:0000256" key="1">
    <source>
        <dbReference type="ARBA" id="ARBA00004245"/>
    </source>
</evidence>
<feature type="region of interest" description="Disordered" evidence="6">
    <location>
        <begin position="413"/>
        <end position="455"/>
    </location>
</feature>
<dbReference type="AlphaFoldDB" id="A0A9P6JAD5"/>
<feature type="region of interest" description="Disordered" evidence="6">
    <location>
        <begin position="1"/>
        <end position="110"/>
    </location>
</feature>
<keyword evidence="9" id="KW-1185">Reference proteome</keyword>
<reference evidence="8" key="1">
    <citation type="journal article" date="2020" name="Fungal Divers.">
        <title>Resolving the Mortierellaceae phylogeny through synthesis of multi-gene phylogenetics and phylogenomics.</title>
        <authorList>
            <person name="Vandepol N."/>
            <person name="Liber J."/>
            <person name="Desiro A."/>
            <person name="Na H."/>
            <person name="Kennedy M."/>
            <person name="Barry K."/>
            <person name="Grigoriev I.V."/>
            <person name="Miller A.N."/>
            <person name="O'Donnell K."/>
            <person name="Stajich J.E."/>
            <person name="Bonito G."/>
        </authorList>
    </citation>
    <scope>NUCLEOTIDE SEQUENCE</scope>
    <source>
        <strain evidence="8">CK1249</strain>
    </source>
</reference>
<evidence type="ECO:0000256" key="4">
    <source>
        <dbReference type="ARBA" id="ARBA00023212"/>
    </source>
</evidence>
<gene>
    <name evidence="8" type="primary">TPX2</name>
    <name evidence="8" type="ORF">BGZ70_004345</name>
</gene>
<comment type="similarity">
    <text evidence="2">Belongs to the TPX2 family.</text>
</comment>
<evidence type="ECO:0000256" key="6">
    <source>
        <dbReference type="SAM" id="MobiDB-lite"/>
    </source>
</evidence>
<feature type="region of interest" description="Disordered" evidence="6">
    <location>
        <begin position="267"/>
        <end position="338"/>
    </location>
</feature>
<keyword evidence="5" id="KW-0175">Coiled coil</keyword>
<name>A0A9P6JAD5_MORAP</name>
<dbReference type="GO" id="GO:0005856">
    <property type="term" value="C:cytoskeleton"/>
    <property type="evidence" value="ECO:0007669"/>
    <property type="project" value="UniProtKB-SubCell"/>
</dbReference>
<feature type="compositionally biased region" description="Polar residues" evidence="6">
    <location>
        <begin position="1"/>
        <end position="12"/>
    </location>
</feature>
<feature type="compositionally biased region" description="Polar residues" evidence="6">
    <location>
        <begin position="30"/>
        <end position="45"/>
    </location>
</feature>
<feature type="region of interest" description="Disordered" evidence="6">
    <location>
        <begin position="125"/>
        <end position="215"/>
    </location>
</feature>
<feature type="compositionally biased region" description="Basic and acidic residues" evidence="6">
    <location>
        <begin position="576"/>
        <end position="594"/>
    </location>
</feature>
<evidence type="ECO:0000256" key="2">
    <source>
        <dbReference type="ARBA" id="ARBA00005885"/>
    </source>
</evidence>
<feature type="compositionally biased region" description="Basic and acidic residues" evidence="6">
    <location>
        <begin position="305"/>
        <end position="319"/>
    </location>
</feature>
<feature type="region of interest" description="Disordered" evidence="6">
    <location>
        <begin position="906"/>
        <end position="930"/>
    </location>
</feature>
<feature type="domain" description="TPX2 C-terminal" evidence="7">
    <location>
        <begin position="676"/>
        <end position="749"/>
    </location>
</feature>
<feature type="region of interest" description="Disordered" evidence="6">
    <location>
        <begin position="744"/>
        <end position="800"/>
    </location>
</feature>
<evidence type="ECO:0000256" key="5">
    <source>
        <dbReference type="SAM" id="Coils"/>
    </source>
</evidence>
<keyword evidence="3" id="KW-0963">Cytoplasm</keyword>
<dbReference type="Pfam" id="PF06886">
    <property type="entry name" value="TPX2"/>
    <property type="match status" value="1"/>
</dbReference>
<feature type="region of interest" description="Disordered" evidence="6">
    <location>
        <begin position="467"/>
        <end position="594"/>
    </location>
</feature>
<feature type="region of interest" description="Disordered" evidence="6">
    <location>
        <begin position="814"/>
        <end position="849"/>
    </location>
</feature>
<feature type="compositionally biased region" description="Basic and acidic residues" evidence="6">
    <location>
        <begin position="125"/>
        <end position="136"/>
    </location>
</feature>
<feature type="compositionally biased region" description="Basic and acidic residues" evidence="6">
    <location>
        <begin position="327"/>
        <end position="338"/>
    </location>
</feature>
<evidence type="ECO:0000313" key="8">
    <source>
        <dbReference type="EMBL" id="KAF9965677.1"/>
    </source>
</evidence>
<dbReference type="EMBL" id="JAAAHY010000231">
    <property type="protein sequence ID" value="KAF9965677.1"/>
    <property type="molecule type" value="Genomic_DNA"/>
</dbReference>
<proteinExistence type="inferred from homology"/>
<sequence length="943" mass="108348">MDSPSRQSSIIESPSLRKHRDMFPPRHSRSSLPSFAPSTTPLKSPSTHHSKRQEQSIFYSAEHEDSDGDQGHHSPSPAGPPVFKVPNFLSRRATASSASQAAGGASSSVSALHIHQAAEMEDSLAKLLDDSHHRETNASLQARASMLKARKSLDSLRQSQRRSLDSVARSPSRKSALPPRLRTTETEYDVSPSRTARLMSTPAASSFVGTPSRRDRDFDAQAHVTPENLATLEWLQQTANASDNDQNQYATENAENTERLDQKYTRQTSIVDDEQEQQQYADLNTRNRRTSSQRSYHNSPVNHRRASERAHDTYSEKENIPAYTDRTAPHDRPSPKSPKYIERVLEPRTPEPNHSVIEAESSLLEVAESTTTLTNELRGVYTKMQDFFSPETEAKLNGAISVIGSQKVTRVAKGLTSSTTKPRPLDFRSASVRKDYRTPSSAKHSSKPLTEPVPFNFSERLDRLQRRHTPHLLQKSGRSTPQATTGMQHKQHHRDEIAHTLSTPPIFEQGGISGVPKVTKQPLTVPKSPVFTKRRPAPLRPAVMPSKPNVHHPQQQDSGRMHTGITQRSLVSSAESARRLSGERQDHPRRHDLGLGHRSVQGRAHSARPALTVPEPFSFVTDARGERYQEQFRNKLGKWRQIEKEHQFKALPLPEYPDMFVPKKSTKPLTHTESVVLQTDRRAEEREVFEQERRRKEQLLQDMLAEKAREDELRELQELRELRKRLVPHPTPIRDYPRIEIHKSTRPLTIPHSPNIGEKRKRQMTLEREMSSSHEDLNHHHSHNSHPHQHQHAVSASTHGQYTPEDLEQLERELQREQERAQDQDFERRRVSGTHSRDHGEQHQRQDLVRQEIERQRETDAYHRHELELQQQQQQQQRQQHYSRHGNTIPAAFEDQEELVYGYDVEHGHNKRQRLPEEEDPERAQPNFYRRMGRKSWLEANDL</sequence>
<feature type="compositionally biased region" description="Low complexity" evidence="6">
    <location>
        <begin position="93"/>
        <end position="110"/>
    </location>
</feature>
<evidence type="ECO:0000256" key="3">
    <source>
        <dbReference type="ARBA" id="ARBA00022490"/>
    </source>
</evidence>
<keyword evidence="4" id="KW-0206">Cytoskeleton</keyword>
<comment type="caution">
    <text evidence="8">The sequence shown here is derived from an EMBL/GenBank/DDBJ whole genome shotgun (WGS) entry which is preliminary data.</text>
</comment>
<evidence type="ECO:0000259" key="7">
    <source>
        <dbReference type="Pfam" id="PF06886"/>
    </source>
</evidence>
<comment type="subcellular location">
    <subcellularLocation>
        <location evidence="1">Cytoplasm</location>
        <location evidence="1">Cytoskeleton</location>
    </subcellularLocation>
</comment>
<dbReference type="InterPro" id="IPR027329">
    <property type="entry name" value="TPX2_C"/>
</dbReference>
<evidence type="ECO:0000313" key="9">
    <source>
        <dbReference type="Proteomes" id="UP000738359"/>
    </source>
</evidence>
<organism evidence="8 9">
    <name type="scientific">Mortierella alpina</name>
    <name type="common">Oleaginous fungus</name>
    <name type="synonym">Mortierella renispora</name>
    <dbReference type="NCBI Taxonomy" id="64518"/>
    <lineage>
        <taxon>Eukaryota</taxon>
        <taxon>Fungi</taxon>
        <taxon>Fungi incertae sedis</taxon>
        <taxon>Mucoromycota</taxon>
        <taxon>Mortierellomycotina</taxon>
        <taxon>Mortierellomycetes</taxon>
        <taxon>Mortierellales</taxon>
        <taxon>Mortierellaceae</taxon>
        <taxon>Mortierella</taxon>
    </lineage>
</organism>